<accession>A0A1H4H0K4</accession>
<name>A0A1H4H0K4_9GAMM</name>
<evidence type="ECO:0000256" key="1">
    <source>
        <dbReference type="SAM" id="Phobius"/>
    </source>
</evidence>
<keyword evidence="2" id="KW-0732">Signal</keyword>
<evidence type="ECO:0000313" key="3">
    <source>
        <dbReference type="EMBL" id="SEB14512.1"/>
    </source>
</evidence>
<gene>
    <name evidence="3" type="ORF">SAMN02745729_12236</name>
</gene>
<sequence>MKCVRRKLEKLISALVLLFFCGSVFATDSMVSAADSIVKFPDFTLGATGNLDPSQPYTAQVWFKHTAGTSGDYYAFAAGVTSSMGMGVVFGDQRPWPTINGGSGSPSSVLTCGYTQDAQAWVHKVVVWTGSQYDIYINGTKCGTHEKTDVINTGSSGLFLGGQSTSTGSELDGEIDDFAIWSRALSDTEVAALYNGGSGLPADSDSGNYGGSGSLIALFTFEGNSICPVVGDFGTAQIIGTQPTFSSNAFANTTTQTTQTSANCSSPQPQATLTVSATPTSINVGNTSALSTSGGSGTGAVTYSVASGPCTVSGSTLTGTGAGTCSITATKAADSTYTSATSAAIDVTVNAVLTLPEPGGSNVTIPAGNGSLISYSKITDPTPPSGVLVGDQIGTYSFTATGVSGSLTITIDVGAPIAAGTKIYKVNGSTWTEITTATFGETTVTYTVTDNDPVLDLDPTAGRIQDPVALISPVLSSGSVTPVPVLPLGALLLLGGLAGLLGMRQLRKAD</sequence>
<dbReference type="NCBIfam" id="NF041766">
    <property type="entry name" value="choice_anch_U"/>
    <property type="match status" value="1"/>
</dbReference>
<dbReference type="Gene3D" id="2.60.120.200">
    <property type="match status" value="1"/>
</dbReference>
<dbReference type="OrthoDB" id="5866306at2"/>
<dbReference type="SUPFAM" id="SSF49899">
    <property type="entry name" value="Concanavalin A-like lectins/glucanases"/>
    <property type="match status" value="1"/>
</dbReference>
<dbReference type="AlphaFoldDB" id="A0A1H4H0K4"/>
<keyword evidence="1" id="KW-0812">Transmembrane</keyword>
<dbReference type="RefSeq" id="WP_091827933.1">
    <property type="nucleotide sequence ID" value="NZ_FNRJ01000022.1"/>
</dbReference>
<feature type="signal peptide" evidence="2">
    <location>
        <begin position="1"/>
        <end position="26"/>
    </location>
</feature>
<keyword evidence="3" id="KW-0430">Lectin</keyword>
<keyword evidence="1" id="KW-0472">Membrane</keyword>
<evidence type="ECO:0000313" key="4">
    <source>
        <dbReference type="Proteomes" id="UP000242469"/>
    </source>
</evidence>
<organism evidence="3 4">
    <name type="scientific">Marinobacterium iners DSM 11526</name>
    <dbReference type="NCBI Taxonomy" id="1122198"/>
    <lineage>
        <taxon>Bacteria</taxon>
        <taxon>Pseudomonadati</taxon>
        <taxon>Pseudomonadota</taxon>
        <taxon>Gammaproteobacteria</taxon>
        <taxon>Oceanospirillales</taxon>
        <taxon>Oceanospirillaceae</taxon>
        <taxon>Marinobacterium</taxon>
    </lineage>
</organism>
<dbReference type="InterPro" id="IPR053784">
    <property type="entry name" value="Choice_anch_U_dom"/>
</dbReference>
<dbReference type="InterPro" id="IPR013320">
    <property type="entry name" value="ConA-like_dom_sf"/>
</dbReference>
<keyword evidence="1" id="KW-1133">Transmembrane helix</keyword>
<feature type="transmembrane region" description="Helical" evidence="1">
    <location>
        <begin position="485"/>
        <end position="503"/>
    </location>
</feature>
<dbReference type="Proteomes" id="UP000242469">
    <property type="component" value="Unassembled WGS sequence"/>
</dbReference>
<keyword evidence="4" id="KW-1185">Reference proteome</keyword>
<reference evidence="4" key="1">
    <citation type="submission" date="2016-10" db="EMBL/GenBank/DDBJ databases">
        <authorList>
            <person name="Varghese N."/>
            <person name="Submissions S."/>
        </authorList>
    </citation>
    <scope>NUCLEOTIDE SEQUENCE [LARGE SCALE GENOMIC DNA]</scope>
    <source>
        <strain evidence="4">DSM 11526</strain>
    </source>
</reference>
<dbReference type="Pfam" id="PF13385">
    <property type="entry name" value="Laminin_G_3"/>
    <property type="match status" value="1"/>
</dbReference>
<dbReference type="GO" id="GO:0030246">
    <property type="term" value="F:carbohydrate binding"/>
    <property type="evidence" value="ECO:0007669"/>
    <property type="project" value="UniProtKB-KW"/>
</dbReference>
<dbReference type="EMBL" id="FNRJ01000022">
    <property type="protein sequence ID" value="SEB14512.1"/>
    <property type="molecule type" value="Genomic_DNA"/>
</dbReference>
<proteinExistence type="predicted"/>
<evidence type="ECO:0000256" key="2">
    <source>
        <dbReference type="SAM" id="SignalP"/>
    </source>
</evidence>
<protein>
    <submittedName>
        <fullName evidence="3">Concanavalin A-like lectin/glucanases superfamily protein</fullName>
    </submittedName>
</protein>
<feature type="chain" id="PRO_5017377156" evidence="2">
    <location>
        <begin position="27"/>
        <end position="510"/>
    </location>
</feature>